<gene>
    <name evidence="3" type="ORF">JOF56_010923</name>
</gene>
<accession>A0ABS4U1K5</accession>
<dbReference type="PANTHER" id="PTHR30272">
    <property type="entry name" value="3-HYDROXYACYL-[ACYL-CARRIER-PROTEIN] DEHYDRATASE"/>
    <property type="match status" value="1"/>
</dbReference>
<keyword evidence="2 3" id="KW-0456">Lyase</keyword>
<evidence type="ECO:0000256" key="1">
    <source>
        <dbReference type="ARBA" id="ARBA00009174"/>
    </source>
</evidence>
<dbReference type="SUPFAM" id="SSF54637">
    <property type="entry name" value="Thioesterase/thiol ester dehydrase-isomerase"/>
    <property type="match status" value="1"/>
</dbReference>
<proteinExistence type="inferred from homology"/>
<dbReference type="Gene3D" id="3.10.129.10">
    <property type="entry name" value="Hotdog Thioesterase"/>
    <property type="match status" value="1"/>
</dbReference>
<organism evidence="3 4">
    <name type="scientific">Kibdelosporangium banguiense</name>
    <dbReference type="NCBI Taxonomy" id="1365924"/>
    <lineage>
        <taxon>Bacteria</taxon>
        <taxon>Bacillati</taxon>
        <taxon>Actinomycetota</taxon>
        <taxon>Actinomycetes</taxon>
        <taxon>Pseudonocardiales</taxon>
        <taxon>Pseudonocardiaceae</taxon>
        <taxon>Kibdelosporangium</taxon>
    </lineage>
</organism>
<protein>
    <submittedName>
        <fullName evidence="3">3-hydroxyacyl-[acyl-carrier-protein] dehydratase</fullName>
        <ecNumber evidence="3">4.2.1.59</ecNumber>
    </submittedName>
</protein>
<dbReference type="RefSeq" id="WP_209647136.1">
    <property type="nucleotide sequence ID" value="NZ_JAGINW010000001.1"/>
</dbReference>
<evidence type="ECO:0000256" key="2">
    <source>
        <dbReference type="ARBA" id="ARBA00023239"/>
    </source>
</evidence>
<dbReference type="EC" id="4.2.1.59" evidence="3"/>
<comment type="similarity">
    <text evidence="1">Belongs to the thioester dehydratase family. FabZ subfamily.</text>
</comment>
<evidence type="ECO:0000313" key="4">
    <source>
        <dbReference type="Proteomes" id="UP001519332"/>
    </source>
</evidence>
<dbReference type="Proteomes" id="UP001519332">
    <property type="component" value="Unassembled WGS sequence"/>
</dbReference>
<keyword evidence="4" id="KW-1185">Reference proteome</keyword>
<dbReference type="InterPro" id="IPR013114">
    <property type="entry name" value="FabA_FabZ"/>
</dbReference>
<reference evidence="3 4" key="1">
    <citation type="submission" date="2021-03" db="EMBL/GenBank/DDBJ databases">
        <title>Sequencing the genomes of 1000 actinobacteria strains.</title>
        <authorList>
            <person name="Klenk H.-P."/>
        </authorList>
    </citation>
    <scope>NUCLEOTIDE SEQUENCE [LARGE SCALE GENOMIC DNA]</scope>
    <source>
        <strain evidence="3 4">DSM 46670</strain>
    </source>
</reference>
<dbReference type="EMBL" id="JAGINW010000001">
    <property type="protein sequence ID" value="MBP2330538.1"/>
    <property type="molecule type" value="Genomic_DNA"/>
</dbReference>
<comment type="caution">
    <text evidence="3">The sequence shown here is derived from an EMBL/GenBank/DDBJ whole genome shotgun (WGS) entry which is preliminary data.</text>
</comment>
<evidence type="ECO:0000313" key="3">
    <source>
        <dbReference type="EMBL" id="MBP2330538.1"/>
    </source>
</evidence>
<dbReference type="GO" id="GO:0019171">
    <property type="term" value="F:(3R)-hydroxyacyl-[acyl-carrier-protein] dehydratase activity"/>
    <property type="evidence" value="ECO:0007669"/>
    <property type="project" value="UniProtKB-EC"/>
</dbReference>
<sequence>MQSTESGVAPSTNGTRPRTMGFTEIKSWLRHRHPMLYLDRVLDYEPGTRLVAALAVSAQMDAIAGHFPERAIFPASHLSQAFAQAGIILFQLSTSRLAEDELTLVGTMNSRFLRIVVPGDNVVITVTADRVMDDTFFFSGRAVVENKAVAAFRANLVRRKVADMGEQWW</sequence>
<dbReference type="Pfam" id="PF07977">
    <property type="entry name" value="FabA"/>
    <property type="match status" value="1"/>
</dbReference>
<name>A0ABS4U1K5_9PSEU</name>
<dbReference type="InterPro" id="IPR029069">
    <property type="entry name" value="HotDog_dom_sf"/>
</dbReference>
<dbReference type="PANTHER" id="PTHR30272:SF1">
    <property type="entry name" value="3-HYDROXYACYL-[ACYL-CARRIER-PROTEIN] DEHYDRATASE"/>
    <property type="match status" value="1"/>
</dbReference>